<feature type="transmembrane region" description="Helical" evidence="1">
    <location>
        <begin position="12"/>
        <end position="32"/>
    </location>
</feature>
<dbReference type="AlphaFoldDB" id="A6IIQ3"/>
<proteinExistence type="predicted"/>
<organism evidence="2 3">
    <name type="scientific">Rattus norvegicus</name>
    <name type="common">Rat</name>
    <dbReference type="NCBI Taxonomy" id="10116"/>
    <lineage>
        <taxon>Eukaryota</taxon>
        <taxon>Metazoa</taxon>
        <taxon>Chordata</taxon>
        <taxon>Craniata</taxon>
        <taxon>Vertebrata</taxon>
        <taxon>Euteleostomi</taxon>
        <taxon>Mammalia</taxon>
        <taxon>Eutheria</taxon>
        <taxon>Euarchontoglires</taxon>
        <taxon>Glires</taxon>
        <taxon>Rodentia</taxon>
        <taxon>Myomorpha</taxon>
        <taxon>Muroidea</taxon>
        <taxon>Muridae</taxon>
        <taxon>Murinae</taxon>
        <taxon>Rattus</taxon>
    </lineage>
</organism>
<gene>
    <name evidence="2" type="ORF">rCG_54856</name>
</gene>
<dbReference type="EMBL" id="CH473962">
    <property type="protein sequence ID" value="EDL98623.1"/>
    <property type="molecule type" value="Genomic_DNA"/>
</dbReference>
<evidence type="ECO:0000313" key="2">
    <source>
        <dbReference type="EMBL" id="EDL98623.1"/>
    </source>
</evidence>
<keyword evidence="1" id="KW-1133">Transmembrane helix</keyword>
<keyword evidence="1" id="KW-0812">Transmembrane</keyword>
<protein>
    <submittedName>
        <fullName evidence="2">RCG54856</fullName>
    </submittedName>
</protein>
<evidence type="ECO:0000313" key="3">
    <source>
        <dbReference type="Proteomes" id="UP000234681"/>
    </source>
</evidence>
<evidence type="ECO:0000256" key="1">
    <source>
        <dbReference type="SAM" id="Phobius"/>
    </source>
</evidence>
<keyword evidence="1" id="KW-0472">Membrane</keyword>
<reference evidence="3" key="1">
    <citation type="submission" date="2005-09" db="EMBL/GenBank/DDBJ databases">
        <authorList>
            <person name="Mural R.J."/>
            <person name="Li P.W."/>
            <person name="Adams M.D."/>
            <person name="Amanatides P.G."/>
            <person name="Baden-Tillson H."/>
            <person name="Barnstead M."/>
            <person name="Chin S.H."/>
            <person name="Dew I."/>
            <person name="Evans C.A."/>
            <person name="Ferriera S."/>
            <person name="Flanigan M."/>
            <person name="Fosler C."/>
            <person name="Glodek A."/>
            <person name="Gu Z."/>
            <person name="Holt R.A."/>
            <person name="Jennings D."/>
            <person name="Kraft C.L."/>
            <person name="Lu F."/>
            <person name="Nguyen T."/>
            <person name="Nusskern D.R."/>
            <person name="Pfannkoch C.M."/>
            <person name="Sitter C."/>
            <person name="Sutton G.G."/>
            <person name="Venter J.C."/>
            <person name="Wang Z."/>
            <person name="Woodage T."/>
            <person name="Zheng X.H."/>
            <person name="Zhong F."/>
        </authorList>
    </citation>
    <scope>NUCLEOTIDE SEQUENCE [LARGE SCALE GENOMIC DNA]</scope>
    <source>
        <strain>BN</strain>
        <strain evidence="3">Sprague-Dawley</strain>
    </source>
</reference>
<dbReference type="Proteomes" id="UP000234681">
    <property type="component" value="Chromosome 5"/>
</dbReference>
<name>A6IIQ3_RAT</name>
<accession>A6IIQ3</accession>
<sequence>MLTYLHLFSLNYFLDSYVTLHMLFCFFQLLFWNYGQF</sequence>